<comment type="caution">
    <text evidence="6">The sequence shown here is derived from an EMBL/GenBank/DDBJ whole genome shotgun (WGS) entry which is preliminary data.</text>
</comment>
<dbReference type="PROSITE" id="PS50110">
    <property type="entry name" value="RESPONSE_REGULATORY"/>
    <property type="match status" value="1"/>
</dbReference>
<dbReference type="PRINTS" id="PR00038">
    <property type="entry name" value="HTHLUXR"/>
</dbReference>
<protein>
    <submittedName>
        <fullName evidence="6">Response regulator</fullName>
    </submittedName>
</protein>
<dbReference type="EMBL" id="JBHUJC010000026">
    <property type="protein sequence ID" value="MFD2276587.1"/>
    <property type="molecule type" value="Genomic_DNA"/>
</dbReference>
<keyword evidence="7" id="KW-1185">Reference proteome</keyword>
<dbReference type="RefSeq" id="WP_377094530.1">
    <property type="nucleotide sequence ID" value="NZ_JBHSJM010000001.1"/>
</dbReference>
<dbReference type="Proteomes" id="UP001597297">
    <property type="component" value="Unassembled WGS sequence"/>
</dbReference>
<gene>
    <name evidence="6" type="ORF">ACFSQZ_08925</name>
</gene>
<feature type="domain" description="HTH luxR-type" evidence="4">
    <location>
        <begin position="139"/>
        <end position="205"/>
    </location>
</feature>
<proteinExistence type="predicted"/>
<dbReference type="Pfam" id="PF00196">
    <property type="entry name" value="GerE"/>
    <property type="match status" value="1"/>
</dbReference>
<keyword evidence="2" id="KW-0238">DNA-binding</keyword>
<accession>A0ABW5E1V6</accession>
<feature type="modified residue" description="4-aspartylphosphate" evidence="3">
    <location>
        <position position="51"/>
    </location>
</feature>
<dbReference type="PANTHER" id="PTHR45566:SF2">
    <property type="entry name" value="NARL SUBFAMILY"/>
    <property type="match status" value="1"/>
</dbReference>
<evidence type="ECO:0000256" key="2">
    <source>
        <dbReference type="ARBA" id="ARBA00023125"/>
    </source>
</evidence>
<keyword evidence="1 3" id="KW-0597">Phosphoprotein</keyword>
<dbReference type="InterPro" id="IPR001789">
    <property type="entry name" value="Sig_transdc_resp-reg_receiver"/>
</dbReference>
<dbReference type="PANTHER" id="PTHR45566">
    <property type="entry name" value="HTH-TYPE TRANSCRIPTIONAL REGULATOR YHJB-RELATED"/>
    <property type="match status" value="1"/>
</dbReference>
<feature type="domain" description="Response regulatory" evidence="5">
    <location>
        <begin position="1"/>
        <end position="116"/>
    </location>
</feature>
<dbReference type="CDD" id="cd17535">
    <property type="entry name" value="REC_NarL-like"/>
    <property type="match status" value="1"/>
</dbReference>
<sequence>MIEDNHEYREAVCLVINRDKSLKLVGAYESVEEALEQLKVGTETPDIILLDLHLPMMYGLDGLSQFLELAPDSDVIILTQSSEQEDVLRAISLGASGYLLKSASVTEIKACIHKVAAGGAILAPEVAKYVMQTLQKKSSKAGNECNLTKRELQVLELLAEGMIKKEISEALSIAYDTVDMHVRRIYQKLEVSNAPAAVTKAFRSGLLDA</sequence>
<evidence type="ECO:0000313" key="6">
    <source>
        <dbReference type="EMBL" id="MFD2276587.1"/>
    </source>
</evidence>
<reference evidence="7" key="1">
    <citation type="journal article" date="2019" name="Int. J. Syst. Evol. Microbiol.">
        <title>The Global Catalogue of Microorganisms (GCM) 10K type strain sequencing project: providing services to taxonomists for standard genome sequencing and annotation.</title>
        <authorList>
            <consortium name="The Broad Institute Genomics Platform"/>
            <consortium name="The Broad Institute Genome Sequencing Center for Infectious Disease"/>
            <person name="Wu L."/>
            <person name="Ma J."/>
        </authorList>
    </citation>
    <scope>NUCLEOTIDE SEQUENCE [LARGE SCALE GENOMIC DNA]</scope>
    <source>
        <strain evidence="7">JCM 16545</strain>
    </source>
</reference>
<dbReference type="InterPro" id="IPR058245">
    <property type="entry name" value="NreC/VraR/RcsB-like_REC"/>
</dbReference>
<dbReference type="SMART" id="SM00448">
    <property type="entry name" value="REC"/>
    <property type="match status" value="1"/>
</dbReference>
<dbReference type="InterPro" id="IPR016032">
    <property type="entry name" value="Sig_transdc_resp-reg_C-effctor"/>
</dbReference>
<name>A0ABW5E1V6_9BACT</name>
<dbReference type="InterPro" id="IPR051015">
    <property type="entry name" value="EvgA-like"/>
</dbReference>
<dbReference type="InterPro" id="IPR011006">
    <property type="entry name" value="CheY-like_superfamily"/>
</dbReference>
<dbReference type="Gene3D" id="3.40.50.2300">
    <property type="match status" value="1"/>
</dbReference>
<dbReference type="SUPFAM" id="SSF52172">
    <property type="entry name" value="CheY-like"/>
    <property type="match status" value="1"/>
</dbReference>
<evidence type="ECO:0000256" key="1">
    <source>
        <dbReference type="ARBA" id="ARBA00022553"/>
    </source>
</evidence>
<dbReference type="CDD" id="cd06170">
    <property type="entry name" value="LuxR_C_like"/>
    <property type="match status" value="1"/>
</dbReference>
<dbReference type="PROSITE" id="PS50043">
    <property type="entry name" value="HTH_LUXR_2"/>
    <property type="match status" value="1"/>
</dbReference>
<dbReference type="Pfam" id="PF00072">
    <property type="entry name" value="Response_reg"/>
    <property type="match status" value="1"/>
</dbReference>
<evidence type="ECO:0000313" key="7">
    <source>
        <dbReference type="Proteomes" id="UP001597297"/>
    </source>
</evidence>
<dbReference type="SUPFAM" id="SSF46894">
    <property type="entry name" value="C-terminal effector domain of the bipartite response regulators"/>
    <property type="match status" value="1"/>
</dbReference>
<evidence type="ECO:0000256" key="3">
    <source>
        <dbReference type="PROSITE-ProRule" id="PRU00169"/>
    </source>
</evidence>
<evidence type="ECO:0000259" key="5">
    <source>
        <dbReference type="PROSITE" id="PS50110"/>
    </source>
</evidence>
<dbReference type="SMART" id="SM00421">
    <property type="entry name" value="HTH_LUXR"/>
    <property type="match status" value="1"/>
</dbReference>
<dbReference type="InterPro" id="IPR000792">
    <property type="entry name" value="Tscrpt_reg_LuxR_C"/>
</dbReference>
<organism evidence="6 7">
    <name type="scientific">Rubritalea spongiae</name>
    <dbReference type="NCBI Taxonomy" id="430797"/>
    <lineage>
        <taxon>Bacteria</taxon>
        <taxon>Pseudomonadati</taxon>
        <taxon>Verrucomicrobiota</taxon>
        <taxon>Verrucomicrobiia</taxon>
        <taxon>Verrucomicrobiales</taxon>
        <taxon>Rubritaleaceae</taxon>
        <taxon>Rubritalea</taxon>
    </lineage>
</organism>
<evidence type="ECO:0000259" key="4">
    <source>
        <dbReference type="PROSITE" id="PS50043"/>
    </source>
</evidence>